<dbReference type="InterPro" id="IPR058031">
    <property type="entry name" value="AAA_lid_NorR"/>
</dbReference>
<evidence type="ECO:0000256" key="1">
    <source>
        <dbReference type="ARBA" id="ARBA00022741"/>
    </source>
</evidence>
<dbReference type="PROSITE" id="PS50045">
    <property type="entry name" value="SIGMA54_INTERACT_4"/>
    <property type="match status" value="1"/>
</dbReference>
<keyword evidence="4" id="KW-0804">Transcription</keyword>
<reference evidence="6 7" key="1">
    <citation type="submission" date="2014-07" db="EMBL/GenBank/DDBJ databases">
        <title>Draft Genome Sequence of Gephyronic Acid Producer, Cystobacter violaceus Strain Cb vi76.</title>
        <authorList>
            <person name="Stevens D.C."/>
            <person name="Young J."/>
            <person name="Carmichael R."/>
            <person name="Tan J."/>
            <person name="Taylor R.E."/>
        </authorList>
    </citation>
    <scope>NUCLEOTIDE SEQUENCE [LARGE SCALE GENOMIC DNA]</scope>
    <source>
        <strain evidence="6 7">Cb vi76</strain>
    </source>
</reference>
<accession>A0A084SG66</accession>
<dbReference type="PANTHER" id="PTHR32071">
    <property type="entry name" value="TRANSCRIPTIONAL REGULATORY PROTEIN"/>
    <property type="match status" value="1"/>
</dbReference>
<dbReference type="AlphaFoldDB" id="A0A084SG66"/>
<dbReference type="GO" id="GO:0005524">
    <property type="term" value="F:ATP binding"/>
    <property type="evidence" value="ECO:0007669"/>
    <property type="project" value="UniProtKB-KW"/>
</dbReference>
<dbReference type="GO" id="GO:0006355">
    <property type="term" value="P:regulation of DNA-templated transcription"/>
    <property type="evidence" value="ECO:0007669"/>
    <property type="project" value="InterPro"/>
</dbReference>
<name>A0A084SG66_9BACT</name>
<dbReference type="Pfam" id="PF02954">
    <property type="entry name" value="HTH_8"/>
    <property type="match status" value="1"/>
</dbReference>
<dbReference type="EMBL" id="JPMI01000378">
    <property type="protein sequence ID" value="KFA87451.1"/>
    <property type="molecule type" value="Genomic_DNA"/>
</dbReference>
<evidence type="ECO:0000256" key="4">
    <source>
        <dbReference type="ARBA" id="ARBA00023163"/>
    </source>
</evidence>
<evidence type="ECO:0000313" key="6">
    <source>
        <dbReference type="EMBL" id="KFA87451.1"/>
    </source>
</evidence>
<keyword evidence="2" id="KW-0067">ATP-binding</keyword>
<dbReference type="Proteomes" id="UP000028547">
    <property type="component" value="Unassembled WGS sequence"/>
</dbReference>
<sequence length="148" mass="16581">METFLHRLKVEQQYDAELTSDAIAYLQKANWPGQIRELESTVRTVVAREVALRSLEGIEHRRTVITLEAVKTYLLQRQVGFEGEGSAPMARVTLEVPATALRKRPADLTAEELREALAKHQGNKTRAAQELGIAVNTLKARMKAFGIE</sequence>
<evidence type="ECO:0000256" key="3">
    <source>
        <dbReference type="ARBA" id="ARBA00023015"/>
    </source>
</evidence>
<dbReference type="InterPro" id="IPR002197">
    <property type="entry name" value="HTH_Fis"/>
</dbReference>
<dbReference type="GO" id="GO:0043565">
    <property type="term" value="F:sequence-specific DNA binding"/>
    <property type="evidence" value="ECO:0007669"/>
    <property type="project" value="InterPro"/>
</dbReference>
<dbReference type="Pfam" id="PF25601">
    <property type="entry name" value="AAA_lid_14"/>
    <property type="match status" value="1"/>
</dbReference>
<dbReference type="Gene3D" id="1.10.8.60">
    <property type="match status" value="1"/>
</dbReference>
<proteinExistence type="predicted"/>
<protein>
    <submittedName>
        <fullName evidence="6">Fis family transcriptional regulator</fullName>
    </submittedName>
</protein>
<dbReference type="InterPro" id="IPR009057">
    <property type="entry name" value="Homeodomain-like_sf"/>
</dbReference>
<evidence type="ECO:0000313" key="7">
    <source>
        <dbReference type="Proteomes" id="UP000028547"/>
    </source>
</evidence>
<comment type="caution">
    <text evidence="6">The sequence shown here is derived from an EMBL/GenBank/DDBJ whole genome shotgun (WGS) entry which is preliminary data.</text>
</comment>
<gene>
    <name evidence="6" type="ORF">Q664_48130</name>
</gene>
<feature type="domain" description="Sigma-54 factor interaction" evidence="5">
    <location>
        <begin position="1"/>
        <end position="47"/>
    </location>
</feature>
<dbReference type="InterPro" id="IPR002078">
    <property type="entry name" value="Sigma_54_int"/>
</dbReference>
<evidence type="ECO:0000259" key="5">
    <source>
        <dbReference type="PROSITE" id="PS50045"/>
    </source>
</evidence>
<keyword evidence="3" id="KW-0805">Transcription regulation</keyword>
<dbReference type="PRINTS" id="PR01590">
    <property type="entry name" value="HTHFIS"/>
</dbReference>
<dbReference type="Gene3D" id="1.10.10.60">
    <property type="entry name" value="Homeodomain-like"/>
    <property type="match status" value="1"/>
</dbReference>
<organism evidence="6 7">
    <name type="scientific">Archangium violaceum Cb vi76</name>
    <dbReference type="NCBI Taxonomy" id="1406225"/>
    <lineage>
        <taxon>Bacteria</taxon>
        <taxon>Pseudomonadati</taxon>
        <taxon>Myxococcota</taxon>
        <taxon>Myxococcia</taxon>
        <taxon>Myxococcales</taxon>
        <taxon>Cystobacterineae</taxon>
        <taxon>Archangiaceae</taxon>
        <taxon>Archangium</taxon>
    </lineage>
</organism>
<keyword evidence="1" id="KW-0547">Nucleotide-binding</keyword>
<dbReference type="SUPFAM" id="SSF46689">
    <property type="entry name" value="Homeodomain-like"/>
    <property type="match status" value="1"/>
</dbReference>
<evidence type="ECO:0000256" key="2">
    <source>
        <dbReference type="ARBA" id="ARBA00022840"/>
    </source>
</evidence>